<evidence type="ECO:0000256" key="3">
    <source>
        <dbReference type="ARBA" id="ARBA00023054"/>
    </source>
</evidence>
<dbReference type="GeneID" id="90040758"/>
<dbReference type="RefSeq" id="XP_064766815.1">
    <property type="nucleotide sequence ID" value="XM_064915246.1"/>
</dbReference>
<protein>
    <submittedName>
        <fullName evidence="6">Nucleolar protein 12-domain-containing protein</fullName>
    </submittedName>
</protein>
<accession>A0ABR1F1Q5</accession>
<evidence type="ECO:0000313" key="7">
    <source>
        <dbReference type="Proteomes" id="UP001498771"/>
    </source>
</evidence>
<feature type="region of interest" description="Disordered" evidence="5">
    <location>
        <begin position="246"/>
        <end position="273"/>
    </location>
</feature>
<feature type="region of interest" description="Disordered" evidence="5">
    <location>
        <begin position="118"/>
        <end position="139"/>
    </location>
</feature>
<evidence type="ECO:0000256" key="5">
    <source>
        <dbReference type="SAM" id="MobiDB-lite"/>
    </source>
</evidence>
<evidence type="ECO:0000256" key="4">
    <source>
        <dbReference type="ARBA" id="ARBA00023242"/>
    </source>
</evidence>
<dbReference type="PANTHER" id="PTHR14577:SF0">
    <property type="entry name" value="NUCLEOLAR PROTEIN 12"/>
    <property type="match status" value="1"/>
</dbReference>
<keyword evidence="3" id="KW-0175">Coiled coil</keyword>
<comment type="subcellular location">
    <subcellularLocation>
        <location evidence="1">Nucleus</location>
        <location evidence="1">Nucleolus</location>
    </subcellularLocation>
</comment>
<gene>
    <name evidence="6" type="ORF">BZA70DRAFT_59644</name>
</gene>
<feature type="compositionally biased region" description="Polar residues" evidence="5">
    <location>
        <begin position="246"/>
        <end position="266"/>
    </location>
</feature>
<evidence type="ECO:0000256" key="1">
    <source>
        <dbReference type="ARBA" id="ARBA00004604"/>
    </source>
</evidence>
<organism evidence="6 7">
    <name type="scientific">Myxozyma melibiosi</name>
    <dbReference type="NCBI Taxonomy" id="54550"/>
    <lineage>
        <taxon>Eukaryota</taxon>
        <taxon>Fungi</taxon>
        <taxon>Dikarya</taxon>
        <taxon>Ascomycota</taxon>
        <taxon>Saccharomycotina</taxon>
        <taxon>Lipomycetes</taxon>
        <taxon>Lipomycetales</taxon>
        <taxon>Lipomycetaceae</taxon>
        <taxon>Myxozyma</taxon>
    </lineage>
</organism>
<dbReference type="PANTHER" id="PTHR14577">
    <property type="entry name" value="NUCLEOLAR PROTEIN 12"/>
    <property type="match status" value="1"/>
</dbReference>
<feature type="region of interest" description="Disordered" evidence="5">
    <location>
        <begin position="297"/>
        <end position="331"/>
    </location>
</feature>
<proteinExistence type="inferred from homology"/>
<feature type="compositionally biased region" description="Basic and acidic residues" evidence="5">
    <location>
        <begin position="43"/>
        <end position="56"/>
    </location>
</feature>
<feature type="compositionally biased region" description="Basic and acidic residues" evidence="5">
    <location>
        <begin position="316"/>
        <end position="331"/>
    </location>
</feature>
<dbReference type="EMBL" id="JBBJBU010000010">
    <property type="protein sequence ID" value="KAK7203782.1"/>
    <property type="molecule type" value="Genomic_DNA"/>
</dbReference>
<feature type="compositionally biased region" description="Acidic residues" evidence="5">
    <location>
        <begin position="164"/>
        <end position="177"/>
    </location>
</feature>
<reference evidence="6 7" key="1">
    <citation type="submission" date="2024-03" db="EMBL/GenBank/DDBJ databases">
        <title>Genome-scale model development and genomic sequencing of the oleaginous clade Lipomyces.</title>
        <authorList>
            <consortium name="Lawrence Berkeley National Laboratory"/>
            <person name="Czajka J.J."/>
            <person name="Han Y."/>
            <person name="Kim J."/>
            <person name="Mondo S.J."/>
            <person name="Hofstad B.A."/>
            <person name="Robles A."/>
            <person name="Haridas S."/>
            <person name="Riley R."/>
            <person name="LaButti K."/>
            <person name="Pangilinan J."/>
            <person name="Andreopoulos W."/>
            <person name="Lipzen A."/>
            <person name="Yan J."/>
            <person name="Wang M."/>
            <person name="Ng V."/>
            <person name="Grigoriev I.V."/>
            <person name="Spatafora J.W."/>
            <person name="Magnuson J.K."/>
            <person name="Baker S.E."/>
            <person name="Pomraning K.R."/>
        </authorList>
    </citation>
    <scope>NUCLEOTIDE SEQUENCE [LARGE SCALE GENOMIC DNA]</scope>
    <source>
        <strain evidence="6 7">Phaff 52-87</strain>
    </source>
</reference>
<evidence type="ECO:0000256" key="2">
    <source>
        <dbReference type="ARBA" id="ARBA00007175"/>
    </source>
</evidence>
<feature type="compositionally biased region" description="Gly residues" evidence="5">
    <location>
        <begin position="57"/>
        <end position="74"/>
    </location>
</feature>
<comment type="similarity">
    <text evidence="2">Belongs to the RRP17 family.</text>
</comment>
<feature type="region of interest" description="Disordered" evidence="5">
    <location>
        <begin position="1"/>
        <end position="89"/>
    </location>
</feature>
<comment type="caution">
    <text evidence="6">The sequence shown here is derived from an EMBL/GenBank/DDBJ whole genome shotgun (WGS) entry which is preliminary data.</text>
</comment>
<sequence length="331" mass="36556">MPREERGGSRGGGRGGRGGRGGGGRGGRGGSSSRGRGGFTRGGRSDSRGGRSDGRGGRGGGRGGGSSFRGGRGRGSFADSRVQRRPREIVFDKEAREEYLTGFHKRNVERREKAIAKAVEHEKEERREERQVLRQRRKQELEERVEFAKNLYGGSELDLGYDSSDAENGDSDADLEAEEWHGIQDETDASTSAAVEENKASIDKQDEINGILKTGKKVVQTYDAVFTEDTVEDDEGQTTTVEIESYDITNEQPAPSTSLTVSSARSGTKEFQSDEEILHKSLLRAALYAERVKKINNGIPVPPKQKKKKFRYLTSQERKVNTVKERTKGRR</sequence>
<dbReference type="Pfam" id="PF09805">
    <property type="entry name" value="Nop25"/>
    <property type="match status" value="1"/>
</dbReference>
<dbReference type="InterPro" id="IPR019186">
    <property type="entry name" value="Nucleolar_protein_12"/>
</dbReference>
<evidence type="ECO:0000313" key="6">
    <source>
        <dbReference type="EMBL" id="KAK7203782.1"/>
    </source>
</evidence>
<feature type="compositionally biased region" description="Gly residues" evidence="5">
    <location>
        <begin position="9"/>
        <end position="41"/>
    </location>
</feature>
<keyword evidence="7" id="KW-1185">Reference proteome</keyword>
<dbReference type="Proteomes" id="UP001498771">
    <property type="component" value="Unassembled WGS sequence"/>
</dbReference>
<name>A0ABR1F1Q5_9ASCO</name>
<keyword evidence="4" id="KW-0539">Nucleus</keyword>
<feature type="region of interest" description="Disordered" evidence="5">
    <location>
        <begin position="155"/>
        <end position="201"/>
    </location>
</feature>